<dbReference type="AlphaFoldDB" id="A0A937FU66"/>
<dbReference type="PANTHER" id="PTHR35531:SF1">
    <property type="entry name" value="INNER MEMBRANE PROTEIN YBCI-RELATED"/>
    <property type="match status" value="1"/>
</dbReference>
<comment type="caution">
    <text evidence="2">The sequence shown here is derived from an EMBL/GenBank/DDBJ whole genome shotgun (WGS) entry which is preliminary data.</text>
</comment>
<feature type="transmembrane region" description="Helical" evidence="1">
    <location>
        <begin position="60"/>
        <end position="79"/>
    </location>
</feature>
<dbReference type="EMBL" id="JAEUGD010000022">
    <property type="protein sequence ID" value="MBL6446024.1"/>
    <property type="molecule type" value="Genomic_DNA"/>
</dbReference>
<dbReference type="Proteomes" id="UP000614216">
    <property type="component" value="Unassembled WGS sequence"/>
</dbReference>
<dbReference type="GO" id="GO:0016787">
    <property type="term" value="F:hydrolase activity"/>
    <property type="evidence" value="ECO:0007669"/>
    <property type="project" value="UniProtKB-KW"/>
</dbReference>
<reference evidence="2" key="1">
    <citation type="submission" date="2021-01" db="EMBL/GenBank/DDBJ databases">
        <title>Fulvivirga kasyanovii gen. nov., sp nov., a novel member of the phylum Bacteroidetes isolated from seawater in a mussel farm.</title>
        <authorList>
            <person name="Zhao L.-H."/>
            <person name="Wang Z.-J."/>
        </authorList>
    </citation>
    <scope>NUCLEOTIDE SEQUENCE</scope>
    <source>
        <strain evidence="2">29W222</strain>
    </source>
</reference>
<evidence type="ECO:0000313" key="3">
    <source>
        <dbReference type="Proteomes" id="UP000614216"/>
    </source>
</evidence>
<dbReference type="InterPro" id="IPR007404">
    <property type="entry name" value="YdjM-like"/>
</dbReference>
<keyword evidence="3" id="KW-1185">Reference proteome</keyword>
<keyword evidence="1" id="KW-0472">Membrane</keyword>
<dbReference type="PANTHER" id="PTHR35531">
    <property type="entry name" value="INNER MEMBRANE PROTEIN YBCI-RELATED"/>
    <property type="match status" value="1"/>
</dbReference>
<evidence type="ECO:0000256" key="1">
    <source>
        <dbReference type="SAM" id="Phobius"/>
    </source>
</evidence>
<feature type="transmembrane region" description="Helical" evidence="1">
    <location>
        <begin position="147"/>
        <end position="169"/>
    </location>
</feature>
<accession>A0A937FU66</accession>
<feature type="transmembrane region" description="Helical" evidence="1">
    <location>
        <begin position="91"/>
        <end position="118"/>
    </location>
</feature>
<protein>
    <submittedName>
        <fullName evidence="2">Metal-dependent hydrolase</fullName>
    </submittedName>
</protein>
<proteinExistence type="predicted"/>
<keyword evidence="1" id="KW-1133">Transmembrane helix</keyword>
<sequence length="183" mass="20225">MASAFGHALVAASLGTSYPSKFTTAKFFILGAVCSILPDADVISFKLGIPYEAFWGHRGFTHSFVFALIVGVVITILFYRHSMRSPKALGYVFYFFLCTASHGILDALTSGGLGVAFFSPFDNSRYFFPWRPIKVSPIGIGNFFSKWGANVLLSETAWIGLPSAAFMLLTRKKLRPYKDQPKQ</sequence>
<keyword evidence="1" id="KW-0812">Transmembrane</keyword>
<evidence type="ECO:0000313" key="2">
    <source>
        <dbReference type="EMBL" id="MBL6446024.1"/>
    </source>
</evidence>
<gene>
    <name evidence="2" type="ORF">JMN32_06870</name>
</gene>
<dbReference type="Pfam" id="PF04307">
    <property type="entry name" value="YdjM"/>
    <property type="match status" value="1"/>
</dbReference>
<dbReference type="RefSeq" id="WP_202855572.1">
    <property type="nucleotide sequence ID" value="NZ_JAEUGD010000022.1"/>
</dbReference>
<keyword evidence="2" id="KW-0378">Hydrolase</keyword>
<name>A0A937FU66_9BACT</name>
<organism evidence="2 3">
    <name type="scientific">Fulvivirga marina</name>
    <dbReference type="NCBI Taxonomy" id="2494733"/>
    <lineage>
        <taxon>Bacteria</taxon>
        <taxon>Pseudomonadati</taxon>
        <taxon>Bacteroidota</taxon>
        <taxon>Cytophagia</taxon>
        <taxon>Cytophagales</taxon>
        <taxon>Fulvivirgaceae</taxon>
        <taxon>Fulvivirga</taxon>
    </lineage>
</organism>